<organism evidence="1 2">
    <name type="scientific">Willisornis vidua</name>
    <name type="common">Xingu scale-backed antbird</name>
    <dbReference type="NCBI Taxonomy" id="1566151"/>
    <lineage>
        <taxon>Eukaryota</taxon>
        <taxon>Metazoa</taxon>
        <taxon>Chordata</taxon>
        <taxon>Craniata</taxon>
        <taxon>Vertebrata</taxon>
        <taxon>Euteleostomi</taxon>
        <taxon>Archelosauria</taxon>
        <taxon>Archosauria</taxon>
        <taxon>Dinosauria</taxon>
        <taxon>Saurischia</taxon>
        <taxon>Theropoda</taxon>
        <taxon>Coelurosauria</taxon>
        <taxon>Aves</taxon>
        <taxon>Neognathae</taxon>
        <taxon>Neoaves</taxon>
        <taxon>Telluraves</taxon>
        <taxon>Australaves</taxon>
        <taxon>Passeriformes</taxon>
        <taxon>Thamnophilidae</taxon>
        <taxon>Willisornis</taxon>
    </lineage>
</organism>
<gene>
    <name evidence="1" type="ORF">WISP_07728</name>
</gene>
<keyword evidence="2" id="KW-1185">Reference proteome</keyword>
<dbReference type="Proteomes" id="UP001145742">
    <property type="component" value="Unassembled WGS sequence"/>
</dbReference>
<dbReference type="EMBL" id="WHWB01031967">
    <property type="protein sequence ID" value="KAJ7427364.1"/>
    <property type="molecule type" value="Genomic_DNA"/>
</dbReference>
<comment type="caution">
    <text evidence="1">The sequence shown here is derived from an EMBL/GenBank/DDBJ whole genome shotgun (WGS) entry which is preliminary data.</text>
</comment>
<reference evidence="1" key="1">
    <citation type="submission" date="2019-10" db="EMBL/GenBank/DDBJ databases">
        <authorList>
            <person name="Soares A.E.R."/>
            <person name="Aleixo A."/>
            <person name="Schneider P."/>
            <person name="Miyaki C.Y."/>
            <person name="Schneider M.P."/>
            <person name="Mello C."/>
            <person name="Vasconcelos A.T.R."/>
        </authorList>
    </citation>
    <scope>NUCLEOTIDE SEQUENCE</scope>
    <source>
        <tissue evidence="1">Muscle</tissue>
    </source>
</reference>
<proteinExistence type="predicted"/>
<protein>
    <submittedName>
        <fullName evidence="1">Uncharacterized protein</fullName>
    </submittedName>
</protein>
<evidence type="ECO:0000313" key="2">
    <source>
        <dbReference type="Proteomes" id="UP001145742"/>
    </source>
</evidence>
<accession>A0ABQ9DSD0</accession>
<sequence length="133" mass="14719">MKGPKEMQVTFKLKVKAGDGEPCGSKGRRVIDMLETMAVPGNAHIGIKDAPSKELAGSIDQLNCTYTSSWNKQKDLEANRFDTICTEIRGKASKRDAIVRVYYRLPNQDGEADEIPISSWEQSLALGGFQLTR</sequence>
<evidence type="ECO:0000313" key="1">
    <source>
        <dbReference type="EMBL" id="KAJ7427364.1"/>
    </source>
</evidence>
<name>A0ABQ9DSD0_9PASS</name>